<accession>A0ABN6PKB3</accession>
<organism evidence="4 5">
    <name type="scientific">Sphaerotilus microaerophilus</name>
    <dbReference type="NCBI Taxonomy" id="2914710"/>
    <lineage>
        <taxon>Bacteria</taxon>
        <taxon>Pseudomonadati</taxon>
        <taxon>Pseudomonadota</taxon>
        <taxon>Betaproteobacteria</taxon>
        <taxon>Burkholderiales</taxon>
        <taxon>Sphaerotilaceae</taxon>
        <taxon>Sphaerotilus</taxon>
    </lineage>
</organism>
<dbReference type="SUPFAM" id="SSF54593">
    <property type="entry name" value="Glyoxalase/Bleomycin resistance protein/Dihydroxybiphenyl dioxygenase"/>
    <property type="match status" value="1"/>
</dbReference>
<gene>
    <name evidence="4" type="ORF">CATMQ487_25790</name>
</gene>
<dbReference type="Gene3D" id="3.10.180.10">
    <property type="entry name" value="2,3-Dihydroxybiphenyl 1,2-Dioxygenase, domain 1"/>
    <property type="match status" value="2"/>
</dbReference>
<name>A0ABN6PKB3_9BURK</name>
<evidence type="ECO:0000256" key="2">
    <source>
        <dbReference type="SAM" id="MobiDB-lite"/>
    </source>
</evidence>
<dbReference type="InterPro" id="IPR029068">
    <property type="entry name" value="Glyas_Bleomycin-R_OHBP_Dase"/>
</dbReference>
<evidence type="ECO:0000256" key="1">
    <source>
        <dbReference type="ARBA" id="ARBA00022723"/>
    </source>
</evidence>
<dbReference type="EMBL" id="AP025730">
    <property type="protein sequence ID" value="BDI05609.1"/>
    <property type="molecule type" value="Genomic_DNA"/>
</dbReference>
<dbReference type="PROSITE" id="PS51819">
    <property type="entry name" value="VOC"/>
    <property type="match status" value="1"/>
</dbReference>
<evidence type="ECO:0000259" key="3">
    <source>
        <dbReference type="PROSITE" id="PS51819"/>
    </source>
</evidence>
<feature type="domain" description="VOC" evidence="3">
    <location>
        <begin position="26"/>
        <end position="141"/>
    </location>
</feature>
<evidence type="ECO:0000313" key="4">
    <source>
        <dbReference type="EMBL" id="BDI05609.1"/>
    </source>
</evidence>
<dbReference type="CDD" id="cd08342">
    <property type="entry name" value="HPPD_N_like"/>
    <property type="match status" value="1"/>
</dbReference>
<proteinExistence type="predicted"/>
<dbReference type="RefSeq" id="WP_251973622.1">
    <property type="nucleotide sequence ID" value="NZ_AP025730.1"/>
</dbReference>
<feature type="region of interest" description="Disordered" evidence="2">
    <location>
        <begin position="271"/>
        <end position="296"/>
    </location>
</feature>
<dbReference type="Proteomes" id="UP001057498">
    <property type="component" value="Chromosome"/>
</dbReference>
<dbReference type="InterPro" id="IPR041736">
    <property type="entry name" value="4OHPhenylPyrv_dOase_N"/>
</dbReference>
<keyword evidence="1" id="KW-0479">Metal-binding</keyword>
<protein>
    <recommendedName>
        <fullName evidence="3">VOC domain-containing protein</fullName>
    </recommendedName>
</protein>
<evidence type="ECO:0000313" key="5">
    <source>
        <dbReference type="Proteomes" id="UP001057498"/>
    </source>
</evidence>
<sequence>MNRPAPLPKDSREALGELPNPLGLQGIEFIEYATAKPQTLGQSLERLGFRPVARHRSREVLLYRQGDMNIIVNAHRAPEDPPLPDRAAIAAVAFRVRDAASAYRRVLELGAWGVPTQVEVMELNIPAIHGVGASRIYFVDRVGEFSIYDVDFVPIPTVDPRPPAIANLHLFGIVQYIGFDRLADWCAFYGELFGFAELPAEQSFGVLTQGRILASPCGTLYWQLIEPAPDAIDIDPEELLQRVAFGTPDVLASVAVLKARGVDFVESPSGVHSGSRGALTRPSDTGPTFEFVHDPR</sequence>
<dbReference type="InterPro" id="IPR037523">
    <property type="entry name" value="VOC_core"/>
</dbReference>
<keyword evidence="5" id="KW-1185">Reference proteome</keyword>
<reference evidence="4" key="1">
    <citation type="submission" date="2022-04" db="EMBL/GenBank/DDBJ databases">
        <title>Whole genome sequence of Sphaerotilus sp. FB-5.</title>
        <authorList>
            <person name="Takeda M."/>
            <person name="Narihara S."/>
            <person name="Akimoto M."/>
            <person name="Akimoto R."/>
            <person name="Nishiyashiki S."/>
            <person name="Murakami T."/>
        </authorList>
    </citation>
    <scope>NUCLEOTIDE SEQUENCE</scope>
    <source>
        <strain evidence="4">FB-5</strain>
    </source>
</reference>
<dbReference type="Pfam" id="PF14696">
    <property type="entry name" value="Glyoxalase_5"/>
    <property type="match status" value="1"/>
</dbReference>